<organism evidence="2">
    <name type="scientific">Laccaria bicolor (strain S238N-H82 / ATCC MYA-4686)</name>
    <name type="common">Bicoloured deceiver</name>
    <name type="synonym">Laccaria laccata var. bicolor</name>
    <dbReference type="NCBI Taxonomy" id="486041"/>
    <lineage>
        <taxon>Eukaryota</taxon>
        <taxon>Fungi</taxon>
        <taxon>Dikarya</taxon>
        <taxon>Basidiomycota</taxon>
        <taxon>Agaricomycotina</taxon>
        <taxon>Agaricomycetes</taxon>
        <taxon>Agaricomycetidae</taxon>
        <taxon>Agaricales</taxon>
        <taxon>Agaricineae</taxon>
        <taxon>Hydnangiaceae</taxon>
        <taxon>Laccaria</taxon>
    </lineage>
</organism>
<dbReference type="EMBL" id="DS547107">
    <property type="protein sequence ID" value="EDR06704.1"/>
    <property type="molecule type" value="Genomic_DNA"/>
</dbReference>
<dbReference type="GeneID" id="6078118"/>
<protein>
    <submittedName>
        <fullName evidence="1">Predicted protein</fullName>
    </submittedName>
</protein>
<sequence>MVRARYSSVAGRLPKLPRELVHKILDDISLVKVLELVSSHDIAYIDQCVSTHFHLRQLLPPDVLPEAKSYFLLYNTLCERRRRQPLPNLPQLAHDAQVLLKAKLSQRVDIIAIIKVEILKDLEAYAPFFPILRYFCDPKLSIPDRVFWDVSSVTWLWDLFNIIDAAEKKLNAVKSDQLKRMADLMVEYPGMLREYQDFSQEQRRNADHKIAELLLLSERIKRPQILSRKFVGRYIFSQHNFHLVPYDRYLRAFLKVRFAGSRTMFTKYSGKDLRSNKGFQQPRFCLRTDKSLATPPLGVVGDTSLLPASEKEVEWLEAFLVICKHMSEMEEEWKAGETVGEYWKAHVGEMSVVEMDVGEV</sequence>
<reference evidence="1 2" key="1">
    <citation type="journal article" date="2008" name="Nature">
        <title>The genome of Laccaria bicolor provides insights into mycorrhizal symbiosis.</title>
        <authorList>
            <person name="Martin F."/>
            <person name="Aerts A."/>
            <person name="Ahren D."/>
            <person name="Brun A."/>
            <person name="Danchin E.G.J."/>
            <person name="Duchaussoy F."/>
            <person name="Gibon J."/>
            <person name="Kohler A."/>
            <person name="Lindquist E."/>
            <person name="Pereda V."/>
            <person name="Salamov A."/>
            <person name="Shapiro H.J."/>
            <person name="Wuyts J."/>
            <person name="Blaudez D."/>
            <person name="Buee M."/>
            <person name="Brokstein P."/>
            <person name="Canbaeck B."/>
            <person name="Cohen D."/>
            <person name="Courty P.E."/>
            <person name="Coutinho P.M."/>
            <person name="Delaruelle C."/>
            <person name="Detter J.C."/>
            <person name="Deveau A."/>
            <person name="DiFazio S."/>
            <person name="Duplessis S."/>
            <person name="Fraissinet-Tachet L."/>
            <person name="Lucic E."/>
            <person name="Frey-Klett P."/>
            <person name="Fourrey C."/>
            <person name="Feussner I."/>
            <person name="Gay G."/>
            <person name="Grimwood J."/>
            <person name="Hoegger P.J."/>
            <person name="Jain P."/>
            <person name="Kilaru S."/>
            <person name="Labbe J."/>
            <person name="Lin Y.C."/>
            <person name="Legue V."/>
            <person name="Le Tacon F."/>
            <person name="Marmeisse R."/>
            <person name="Melayah D."/>
            <person name="Montanini B."/>
            <person name="Muratet M."/>
            <person name="Nehls U."/>
            <person name="Niculita-Hirzel H."/>
            <person name="Oudot-Le Secq M.P."/>
            <person name="Peter M."/>
            <person name="Quesneville H."/>
            <person name="Rajashekar B."/>
            <person name="Reich M."/>
            <person name="Rouhier N."/>
            <person name="Schmutz J."/>
            <person name="Yin T."/>
            <person name="Chalot M."/>
            <person name="Henrissat B."/>
            <person name="Kuees U."/>
            <person name="Lucas S."/>
            <person name="Van de Peer Y."/>
            <person name="Podila G.K."/>
            <person name="Polle A."/>
            <person name="Pukkila P.J."/>
            <person name="Richardson P.M."/>
            <person name="Rouze P."/>
            <person name="Sanders I.R."/>
            <person name="Stajich J.E."/>
            <person name="Tunlid A."/>
            <person name="Tuskan G."/>
            <person name="Grigoriev I.V."/>
        </authorList>
    </citation>
    <scope>NUCLEOTIDE SEQUENCE [LARGE SCALE GENOMIC DNA]</scope>
    <source>
        <strain evidence="2">S238N-H82 / ATCC MYA-4686</strain>
    </source>
</reference>
<proteinExistence type="predicted"/>
<name>B0DFG6_LACBS</name>
<dbReference type="Proteomes" id="UP000001194">
    <property type="component" value="Unassembled WGS sequence"/>
</dbReference>
<keyword evidence="2" id="KW-1185">Reference proteome</keyword>
<gene>
    <name evidence="1" type="ORF">LACBIDRAFT_328623</name>
</gene>
<evidence type="ECO:0000313" key="1">
    <source>
        <dbReference type="EMBL" id="EDR06704.1"/>
    </source>
</evidence>
<accession>B0DFG6</accession>
<evidence type="ECO:0000313" key="2">
    <source>
        <dbReference type="Proteomes" id="UP000001194"/>
    </source>
</evidence>
<dbReference type="AlphaFoldDB" id="B0DFG6"/>
<dbReference type="InParanoid" id="B0DFG6"/>
<dbReference type="HOGENOM" id="CLU_769599_0_0_1"/>
<dbReference type="RefSeq" id="XP_001882551.1">
    <property type="nucleotide sequence ID" value="XM_001882516.1"/>
</dbReference>
<dbReference type="KEGG" id="lbc:LACBIDRAFT_328623"/>
<dbReference type="OrthoDB" id="3478523at2759"/>